<dbReference type="GO" id="GO:0005886">
    <property type="term" value="C:plasma membrane"/>
    <property type="evidence" value="ECO:0007669"/>
    <property type="project" value="UniProtKB-SubCell"/>
</dbReference>
<dbReference type="Gene3D" id="1.20.1250.20">
    <property type="entry name" value="MFS general substrate transporter like domains"/>
    <property type="match status" value="2"/>
</dbReference>
<evidence type="ECO:0000256" key="5">
    <source>
        <dbReference type="SAM" id="Phobius"/>
    </source>
</evidence>
<keyword evidence="2 5" id="KW-0812">Transmembrane</keyword>
<feature type="transmembrane region" description="Helical" evidence="5">
    <location>
        <begin position="225"/>
        <end position="249"/>
    </location>
</feature>
<feature type="transmembrane region" description="Helical" evidence="5">
    <location>
        <begin position="173"/>
        <end position="194"/>
    </location>
</feature>
<dbReference type="AlphaFoldDB" id="A0A345NT30"/>
<dbReference type="OrthoDB" id="7584869at2"/>
<keyword evidence="8" id="KW-1185">Reference proteome</keyword>
<feature type="transmembrane region" description="Helical" evidence="5">
    <location>
        <begin position="355"/>
        <end position="378"/>
    </location>
</feature>
<dbReference type="PROSITE" id="PS50850">
    <property type="entry name" value="MFS"/>
    <property type="match status" value="1"/>
</dbReference>
<dbReference type="Pfam" id="PF00083">
    <property type="entry name" value="Sugar_tr"/>
    <property type="match status" value="1"/>
</dbReference>
<feature type="transmembrane region" description="Helical" evidence="5">
    <location>
        <begin position="261"/>
        <end position="279"/>
    </location>
</feature>
<dbReference type="InterPro" id="IPR005828">
    <property type="entry name" value="MFS_sugar_transport-like"/>
</dbReference>
<dbReference type="InterPro" id="IPR036259">
    <property type="entry name" value="MFS_trans_sf"/>
</dbReference>
<organism evidence="7 8">
    <name type="scientific">Ornithinimicrobium avium</name>
    <dbReference type="NCBI Taxonomy" id="2283195"/>
    <lineage>
        <taxon>Bacteria</taxon>
        <taxon>Bacillati</taxon>
        <taxon>Actinomycetota</taxon>
        <taxon>Actinomycetes</taxon>
        <taxon>Micrococcales</taxon>
        <taxon>Ornithinimicrobiaceae</taxon>
        <taxon>Ornithinimicrobium</taxon>
    </lineage>
</organism>
<reference evidence="7 8" key="1">
    <citation type="submission" date="2018-07" db="EMBL/GenBank/DDBJ databases">
        <title>Complete genome sequencing of Ornithinimicrobium sp. AMA3305.</title>
        <authorList>
            <person name="Bae J.-W."/>
        </authorList>
    </citation>
    <scope>NUCLEOTIDE SEQUENCE [LARGE SCALE GENOMIC DNA]</scope>
    <source>
        <strain evidence="7 8">AMA3305</strain>
    </source>
</reference>
<evidence type="ECO:0000256" key="2">
    <source>
        <dbReference type="ARBA" id="ARBA00022692"/>
    </source>
</evidence>
<keyword evidence="4 5" id="KW-0472">Membrane</keyword>
<feature type="transmembrane region" description="Helical" evidence="5">
    <location>
        <begin position="291"/>
        <end position="309"/>
    </location>
</feature>
<sequence length="406" mass="43021">MVAADPDDRPRRSGGWVGRYGLAYLGINLAWAAPSQLLVALQLLDWSPDVKEARLAVIMGVGGFVSLVSTPLAGVLSDRTTSRFGRRRPWILLGTLVSAAALVVMAYAPGYAVLLAAWLVFQFFIAFAVTSSLAVAPDQVPRRQYGLVSGVLGLTYTMGLVLGTVLGDLLAVRTAYLVTAGLTVALVLPFLMALDDPRVVAAELPGAGGRAESWVPSPRKHPDYAWVWVTRLLVTLGNTVALFYLLYFLRDEVGLADPEGGVLTLTVIYAGTVVVASVVSGRWSDRVDRRLPFVSGASLGVAAACLIMACAREWPVIVMAAVVLGLSWGVYMAVDQALINEVLPTAAHRGRDMSVMHLAVVLPNALSPVVAAVALLRLGGYPGLYLLAGGLCVVGAVLVHRVRGVR</sequence>
<evidence type="ECO:0000313" key="7">
    <source>
        <dbReference type="EMBL" id="AXH98188.1"/>
    </source>
</evidence>
<feature type="transmembrane region" description="Helical" evidence="5">
    <location>
        <begin position="55"/>
        <end position="77"/>
    </location>
</feature>
<evidence type="ECO:0000256" key="3">
    <source>
        <dbReference type="ARBA" id="ARBA00022989"/>
    </source>
</evidence>
<dbReference type="PANTHER" id="PTHR23528">
    <property type="match status" value="1"/>
</dbReference>
<dbReference type="InterPro" id="IPR020846">
    <property type="entry name" value="MFS_dom"/>
</dbReference>
<evidence type="ECO:0000259" key="6">
    <source>
        <dbReference type="PROSITE" id="PS50850"/>
    </source>
</evidence>
<feature type="transmembrane region" description="Helical" evidence="5">
    <location>
        <begin position="315"/>
        <end position="334"/>
    </location>
</feature>
<dbReference type="KEGG" id="orn:DV701_16515"/>
<comment type="subcellular location">
    <subcellularLocation>
        <location evidence="1">Cell membrane</location>
        <topology evidence="1">Multi-pass membrane protein</topology>
    </subcellularLocation>
</comment>
<gene>
    <name evidence="7" type="ORF">DV701_16515</name>
</gene>
<dbReference type="InterPro" id="IPR011701">
    <property type="entry name" value="MFS"/>
</dbReference>
<name>A0A345NT30_9MICO</name>
<keyword evidence="3 5" id="KW-1133">Transmembrane helix</keyword>
<feature type="transmembrane region" description="Helical" evidence="5">
    <location>
        <begin position="147"/>
        <end position="167"/>
    </location>
</feature>
<dbReference type="Proteomes" id="UP000253790">
    <property type="component" value="Chromosome"/>
</dbReference>
<protein>
    <submittedName>
        <fullName evidence="7">MFS transporter</fullName>
    </submittedName>
</protein>
<feature type="domain" description="Major facilitator superfamily (MFS) profile" evidence="6">
    <location>
        <begin position="1"/>
        <end position="406"/>
    </location>
</feature>
<proteinExistence type="predicted"/>
<dbReference type="PANTHER" id="PTHR23528:SF1">
    <property type="entry name" value="MAJOR FACILITATOR SUPERFAMILY (MFS) PROFILE DOMAIN-CONTAINING PROTEIN"/>
    <property type="match status" value="1"/>
</dbReference>
<evidence type="ECO:0000313" key="8">
    <source>
        <dbReference type="Proteomes" id="UP000253790"/>
    </source>
</evidence>
<feature type="transmembrane region" description="Helical" evidence="5">
    <location>
        <begin position="21"/>
        <end position="43"/>
    </location>
</feature>
<feature type="transmembrane region" description="Helical" evidence="5">
    <location>
        <begin position="89"/>
        <end position="108"/>
    </location>
</feature>
<feature type="transmembrane region" description="Helical" evidence="5">
    <location>
        <begin position="114"/>
        <end position="135"/>
    </location>
</feature>
<evidence type="ECO:0000256" key="1">
    <source>
        <dbReference type="ARBA" id="ARBA00004651"/>
    </source>
</evidence>
<feature type="transmembrane region" description="Helical" evidence="5">
    <location>
        <begin position="384"/>
        <end position="402"/>
    </location>
</feature>
<dbReference type="Pfam" id="PF07690">
    <property type="entry name" value="MFS_1"/>
    <property type="match status" value="1"/>
</dbReference>
<dbReference type="GO" id="GO:0022857">
    <property type="term" value="F:transmembrane transporter activity"/>
    <property type="evidence" value="ECO:0007669"/>
    <property type="project" value="InterPro"/>
</dbReference>
<dbReference type="SUPFAM" id="SSF103473">
    <property type="entry name" value="MFS general substrate transporter"/>
    <property type="match status" value="1"/>
</dbReference>
<evidence type="ECO:0000256" key="4">
    <source>
        <dbReference type="ARBA" id="ARBA00023136"/>
    </source>
</evidence>
<dbReference type="EMBL" id="CP031229">
    <property type="protein sequence ID" value="AXH98188.1"/>
    <property type="molecule type" value="Genomic_DNA"/>
</dbReference>
<accession>A0A345NT30</accession>